<dbReference type="GO" id="GO:0016787">
    <property type="term" value="F:hydrolase activity"/>
    <property type="evidence" value="ECO:0007669"/>
    <property type="project" value="UniProtKB-KW"/>
</dbReference>
<dbReference type="InterPro" id="IPR000073">
    <property type="entry name" value="AB_hydrolase_1"/>
</dbReference>
<protein>
    <submittedName>
        <fullName evidence="7">Alpha/beta fold hydrolase</fullName>
    </submittedName>
</protein>
<keyword evidence="7" id="KW-0378">Hydrolase</keyword>
<dbReference type="AlphaFoldDB" id="A0A8J6ITW0"/>
<evidence type="ECO:0000259" key="6">
    <source>
        <dbReference type="Pfam" id="PF00561"/>
    </source>
</evidence>
<name>A0A8J6ITW0_9ALTE</name>
<evidence type="ECO:0000256" key="3">
    <source>
        <dbReference type="ARBA" id="ARBA00022630"/>
    </source>
</evidence>
<evidence type="ECO:0000313" key="7">
    <source>
        <dbReference type="EMBL" id="MBC3765343.1"/>
    </source>
</evidence>
<keyword evidence="5" id="KW-0560">Oxidoreductase</keyword>
<evidence type="ECO:0000256" key="1">
    <source>
        <dbReference type="ARBA" id="ARBA00001974"/>
    </source>
</evidence>
<dbReference type="InterPro" id="IPR029058">
    <property type="entry name" value="AB_hydrolase_fold"/>
</dbReference>
<sequence length="346" mass="38235">MAKAKGYSLNTVHFTTADGKQLNVINVRAKQVPDKSPVLLVHGAGVRADIFCAPVETSIVDALLEAGYDVWLENWRASIDFPANEWTLDQAAVFDHPAAVNVVCEQTGAQQIKALIHCQGSTSFCMSAAAGLVPQVNAIVSNAVSLHPMVPKWSNFKLSYMLPVVRKLTDYLNPQWGKHAPTAMAKVISAMVSMTHHECNNPVCKQVSFTYGSGFPALWSHENLNEATHDWLRDEFAAVPLRFFTQITASIKKGNLLSAEKFDQIPTEFGVKPLATNARFSLFAGQDNLCFLPQSQEKTFEYLCQTDSDRHALFILKGYGHLDVFMGKRAAEDVFPLMIEELDKSA</sequence>
<dbReference type="EMBL" id="JACNEP010000003">
    <property type="protein sequence ID" value="MBC3765343.1"/>
    <property type="molecule type" value="Genomic_DNA"/>
</dbReference>
<gene>
    <name evidence="7" type="ORF">H8B19_05610</name>
</gene>
<dbReference type="SUPFAM" id="SSF53474">
    <property type="entry name" value="alpha/beta-Hydrolases"/>
    <property type="match status" value="1"/>
</dbReference>
<reference evidence="7" key="1">
    <citation type="journal article" date="2018" name="Int. J. Syst. Evol. Microbiol.">
        <title>Neptunicella marina gen. nov., sp. nov., isolated from surface seawater.</title>
        <authorList>
            <person name="Liu X."/>
            <person name="Lai Q."/>
            <person name="Du Y."/>
            <person name="Zhang X."/>
            <person name="Liu Z."/>
            <person name="Sun F."/>
            <person name="Shao Z."/>
        </authorList>
    </citation>
    <scope>NUCLEOTIDE SEQUENCE</scope>
    <source>
        <strain evidence="7">S27-2</strain>
    </source>
</reference>
<keyword evidence="8" id="KW-1185">Reference proteome</keyword>
<dbReference type="Proteomes" id="UP000601768">
    <property type="component" value="Unassembled WGS sequence"/>
</dbReference>
<dbReference type="PANTHER" id="PTHR47470:SF1">
    <property type="entry name" value="FAD-DEPENDENT OXIDOREDUCTASE 2 FAD BINDING DOMAIN-CONTAINING PROTEIN"/>
    <property type="match status" value="1"/>
</dbReference>
<dbReference type="PANTHER" id="PTHR47470">
    <property type="entry name" value="CHOLESTEROL OXIDASE"/>
    <property type="match status" value="1"/>
</dbReference>
<keyword evidence="4" id="KW-0274">FAD</keyword>
<dbReference type="Gene3D" id="3.40.50.1820">
    <property type="entry name" value="alpha/beta hydrolase"/>
    <property type="match status" value="1"/>
</dbReference>
<comment type="cofactor">
    <cofactor evidence="1">
        <name>FAD</name>
        <dbReference type="ChEBI" id="CHEBI:57692"/>
    </cofactor>
</comment>
<comment type="caution">
    <text evidence="7">The sequence shown here is derived from an EMBL/GenBank/DDBJ whole genome shotgun (WGS) entry which is preliminary data.</text>
</comment>
<evidence type="ECO:0000256" key="5">
    <source>
        <dbReference type="ARBA" id="ARBA00023002"/>
    </source>
</evidence>
<organism evidence="7 8">
    <name type="scientific">Neptunicella marina</name>
    <dbReference type="NCBI Taxonomy" id="2125989"/>
    <lineage>
        <taxon>Bacteria</taxon>
        <taxon>Pseudomonadati</taxon>
        <taxon>Pseudomonadota</taxon>
        <taxon>Gammaproteobacteria</taxon>
        <taxon>Alteromonadales</taxon>
        <taxon>Alteromonadaceae</taxon>
        <taxon>Neptunicella</taxon>
    </lineage>
</organism>
<dbReference type="InterPro" id="IPR052542">
    <property type="entry name" value="Cholesterol_Oxidase"/>
</dbReference>
<accession>A0A8J6ITW0</accession>
<feature type="domain" description="AB hydrolase-1" evidence="6">
    <location>
        <begin position="37"/>
        <end position="152"/>
    </location>
</feature>
<proteinExistence type="inferred from homology"/>
<evidence type="ECO:0000256" key="4">
    <source>
        <dbReference type="ARBA" id="ARBA00022827"/>
    </source>
</evidence>
<comment type="similarity">
    <text evidence="2">Belongs to the GMC oxidoreductase family.</text>
</comment>
<evidence type="ECO:0000256" key="2">
    <source>
        <dbReference type="ARBA" id="ARBA00010790"/>
    </source>
</evidence>
<reference evidence="7" key="2">
    <citation type="submission" date="2020-08" db="EMBL/GenBank/DDBJ databases">
        <authorList>
            <person name="Lai Q."/>
        </authorList>
    </citation>
    <scope>NUCLEOTIDE SEQUENCE</scope>
    <source>
        <strain evidence="7">S27-2</strain>
    </source>
</reference>
<dbReference type="GO" id="GO:0016491">
    <property type="term" value="F:oxidoreductase activity"/>
    <property type="evidence" value="ECO:0007669"/>
    <property type="project" value="UniProtKB-KW"/>
</dbReference>
<evidence type="ECO:0000313" key="8">
    <source>
        <dbReference type="Proteomes" id="UP000601768"/>
    </source>
</evidence>
<keyword evidence="3" id="KW-0285">Flavoprotein</keyword>
<dbReference type="Pfam" id="PF00561">
    <property type="entry name" value="Abhydrolase_1"/>
    <property type="match status" value="1"/>
</dbReference>